<sequence length="107" mass="11942">MHLAIYKLLPSGFAFAKQRKPRGYPSKKMTDCSACKCLSTTDPGKSSWPELVGTNGEVAAHIIEKENPKVSVRIVKEGMMVTMDFRCDRVRVWVDNYGIVKTSPHIG</sequence>
<dbReference type="Proteomes" id="UP000325315">
    <property type="component" value="Unassembled WGS sequence"/>
</dbReference>
<dbReference type="PROSITE" id="PS00285">
    <property type="entry name" value="POTATO_INHIBITOR"/>
    <property type="match status" value="1"/>
</dbReference>
<dbReference type="PANTHER" id="PTHR33091">
    <property type="entry name" value="PROTEIN, PUTATIVE, EXPRESSED-RELATED"/>
    <property type="match status" value="1"/>
</dbReference>
<dbReference type="OrthoDB" id="10013825at2759"/>
<evidence type="ECO:0000313" key="5">
    <source>
        <dbReference type="Proteomes" id="UP000325315"/>
    </source>
</evidence>
<comment type="caution">
    <text evidence="4">The sequence shown here is derived from an EMBL/GenBank/DDBJ whole genome shotgun (WGS) entry which is preliminary data.</text>
</comment>
<keyword evidence="2" id="KW-0646">Protease inhibitor</keyword>
<evidence type="ECO:0000256" key="2">
    <source>
        <dbReference type="ARBA" id="ARBA00022690"/>
    </source>
</evidence>
<accession>A0A5B6W3J4</accession>
<protein>
    <submittedName>
        <fullName evidence="4">Inhibitor of trypsin and hageman factor-like</fullName>
    </submittedName>
</protein>
<dbReference type="Gene3D" id="3.30.10.10">
    <property type="entry name" value="Trypsin Inhibitor V, subunit A"/>
    <property type="match status" value="1"/>
</dbReference>
<dbReference type="InterPro" id="IPR000864">
    <property type="entry name" value="Prot_inh_pot1"/>
</dbReference>
<name>A0A5B6W3J4_9ROSI</name>
<proteinExistence type="inferred from homology"/>
<dbReference type="GO" id="GO:0004867">
    <property type="term" value="F:serine-type endopeptidase inhibitor activity"/>
    <property type="evidence" value="ECO:0007669"/>
    <property type="project" value="UniProtKB-KW"/>
</dbReference>
<dbReference type="PANTHER" id="PTHR33091:SF73">
    <property type="entry name" value="INHIBITOR OF TRYPSIN AND HAGEMAN FACTOR-LIKE"/>
    <property type="match status" value="1"/>
</dbReference>
<evidence type="ECO:0000256" key="3">
    <source>
        <dbReference type="ARBA" id="ARBA00022900"/>
    </source>
</evidence>
<organism evidence="4 5">
    <name type="scientific">Gossypium australe</name>
    <dbReference type="NCBI Taxonomy" id="47621"/>
    <lineage>
        <taxon>Eukaryota</taxon>
        <taxon>Viridiplantae</taxon>
        <taxon>Streptophyta</taxon>
        <taxon>Embryophyta</taxon>
        <taxon>Tracheophyta</taxon>
        <taxon>Spermatophyta</taxon>
        <taxon>Magnoliopsida</taxon>
        <taxon>eudicotyledons</taxon>
        <taxon>Gunneridae</taxon>
        <taxon>Pentapetalae</taxon>
        <taxon>rosids</taxon>
        <taxon>malvids</taxon>
        <taxon>Malvales</taxon>
        <taxon>Malvaceae</taxon>
        <taxon>Malvoideae</taxon>
        <taxon>Gossypium</taxon>
    </lineage>
</organism>
<dbReference type="SUPFAM" id="SSF54654">
    <property type="entry name" value="CI-2 family of serine protease inhibitors"/>
    <property type="match status" value="1"/>
</dbReference>
<gene>
    <name evidence="4" type="ORF">EPI10_026307</name>
</gene>
<dbReference type="GO" id="GO:0009611">
    <property type="term" value="P:response to wounding"/>
    <property type="evidence" value="ECO:0007669"/>
    <property type="project" value="InterPro"/>
</dbReference>
<evidence type="ECO:0000313" key="4">
    <source>
        <dbReference type="EMBL" id="KAA3476210.1"/>
    </source>
</evidence>
<keyword evidence="3" id="KW-0722">Serine protease inhibitor</keyword>
<reference evidence="5" key="1">
    <citation type="journal article" date="2019" name="Plant Biotechnol. J.">
        <title>Genome sequencing of the Australian wild diploid species Gossypium australe highlights disease resistance and delayed gland morphogenesis.</title>
        <authorList>
            <person name="Cai Y."/>
            <person name="Cai X."/>
            <person name="Wang Q."/>
            <person name="Wang P."/>
            <person name="Zhang Y."/>
            <person name="Cai C."/>
            <person name="Xu Y."/>
            <person name="Wang K."/>
            <person name="Zhou Z."/>
            <person name="Wang C."/>
            <person name="Geng S."/>
            <person name="Li B."/>
            <person name="Dong Q."/>
            <person name="Hou Y."/>
            <person name="Wang H."/>
            <person name="Ai P."/>
            <person name="Liu Z."/>
            <person name="Yi F."/>
            <person name="Sun M."/>
            <person name="An G."/>
            <person name="Cheng J."/>
            <person name="Zhang Y."/>
            <person name="Shi Q."/>
            <person name="Xie Y."/>
            <person name="Shi X."/>
            <person name="Chang Y."/>
            <person name="Huang F."/>
            <person name="Chen Y."/>
            <person name="Hong S."/>
            <person name="Mi L."/>
            <person name="Sun Q."/>
            <person name="Zhang L."/>
            <person name="Zhou B."/>
            <person name="Peng R."/>
            <person name="Zhang X."/>
            <person name="Liu F."/>
        </authorList>
    </citation>
    <scope>NUCLEOTIDE SEQUENCE [LARGE SCALE GENOMIC DNA]</scope>
    <source>
        <strain evidence="5">cv. PA1801</strain>
    </source>
</reference>
<evidence type="ECO:0000256" key="1">
    <source>
        <dbReference type="ARBA" id="ARBA00008210"/>
    </source>
</evidence>
<dbReference type="PRINTS" id="PR00292">
    <property type="entry name" value="POTATOINHBTR"/>
</dbReference>
<dbReference type="InterPro" id="IPR036354">
    <property type="entry name" value="Prot_inh_pot1_sf"/>
</dbReference>
<keyword evidence="5" id="KW-1185">Reference proteome</keyword>
<dbReference type="Pfam" id="PF00280">
    <property type="entry name" value="potato_inhibit"/>
    <property type="match status" value="1"/>
</dbReference>
<comment type="similarity">
    <text evidence="1">Belongs to the protease inhibitor I13 (potato type I serine protease inhibitor) family.</text>
</comment>
<dbReference type="EMBL" id="SMMG02000005">
    <property type="protein sequence ID" value="KAA3476210.1"/>
    <property type="molecule type" value="Genomic_DNA"/>
</dbReference>
<dbReference type="AlphaFoldDB" id="A0A5B6W3J4"/>